<dbReference type="Pfam" id="PF08002">
    <property type="entry name" value="DUF1697"/>
    <property type="match status" value="1"/>
</dbReference>
<comment type="caution">
    <text evidence="1">The sequence shown here is derived from an EMBL/GenBank/DDBJ whole genome shotgun (WGS) entry which is preliminary data.</text>
</comment>
<name>A0A9C7G7B5_9BACI</name>
<dbReference type="PIRSF" id="PIRSF008502">
    <property type="entry name" value="UCP008502"/>
    <property type="match status" value="1"/>
</dbReference>
<proteinExistence type="predicted"/>
<dbReference type="Proteomes" id="UP000789845">
    <property type="component" value="Unassembled WGS sequence"/>
</dbReference>
<dbReference type="EMBL" id="CAKJTG010000003">
    <property type="protein sequence ID" value="CAG9607000.1"/>
    <property type="molecule type" value="Genomic_DNA"/>
</dbReference>
<dbReference type="InterPro" id="IPR012545">
    <property type="entry name" value="DUF1697"/>
</dbReference>
<protein>
    <recommendedName>
        <fullName evidence="3">DUF1697 domain-containing protein</fullName>
    </recommendedName>
</protein>
<dbReference type="SUPFAM" id="SSF160379">
    <property type="entry name" value="SP0830-like"/>
    <property type="match status" value="1"/>
</dbReference>
<accession>A0A9C7G7B5</accession>
<dbReference type="PANTHER" id="PTHR36439:SF1">
    <property type="entry name" value="DUF1697 DOMAIN-CONTAINING PROTEIN"/>
    <property type="match status" value="1"/>
</dbReference>
<reference evidence="1" key="1">
    <citation type="submission" date="2021-10" db="EMBL/GenBank/DDBJ databases">
        <authorList>
            <person name="Criscuolo A."/>
        </authorList>
    </citation>
    <scope>NUCLEOTIDE SEQUENCE</scope>
    <source>
        <strain evidence="1">CIP111885</strain>
    </source>
</reference>
<evidence type="ECO:0000313" key="2">
    <source>
        <dbReference type="Proteomes" id="UP000789845"/>
    </source>
</evidence>
<evidence type="ECO:0008006" key="3">
    <source>
        <dbReference type="Google" id="ProtNLM"/>
    </source>
</evidence>
<gene>
    <name evidence="1" type="ORF">NEOCIP111885_00688</name>
</gene>
<evidence type="ECO:0000313" key="1">
    <source>
        <dbReference type="EMBL" id="CAG9607000.1"/>
    </source>
</evidence>
<dbReference type="Gene3D" id="3.30.70.1280">
    <property type="entry name" value="SP0830-like domains"/>
    <property type="match status" value="1"/>
</dbReference>
<organism evidence="1 2">
    <name type="scientific">Pseudoneobacillus rhizosphaerae</name>
    <dbReference type="NCBI Taxonomy" id="2880968"/>
    <lineage>
        <taxon>Bacteria</taxon>
        <taxon>Bacillati</taxon>
        <taxon>Bacillota</taxon>
        <taxon>Bacilli</taxon>
        <taxon>Bacillales</taxon>
        <taxon>Bacillaceae</taxon>
        <taxon>Pseudoneobacillus</taxon>
    </lineage>
</organism>
<keyword evidence="2" id="KW-1185">Reference proteome</keyword>
<sequence>MTTFIALLRGINVGGKNKIKMADLKSMFEAIGMSRVKTYIQSGNVLFESNQEEEAIRQKLEKEIEVTFGFSIKVILRTSQELKKVAENCPFSQDEIAAAEATAEGESLYVSFLLQEPSEEAIKRIEAYKSETEEYKIVDRDMYLLFPHSILKSKLANNLQKLDVPVTVRNWKTVNKLVSLVNEMQG</sequence>
<dbReference type="RefSeq" id="WP_230495270.1">
    <property type="nucleotide sequence ID" value="NZ_CAKJTG010000003.1"/>
</dbReference>
<dbReference type="PANTHER" id="PTHR36439">
    <property type="entry name" value="BLL4334 PROTEIN"/>
    <property type="match status" value="1"/>
</dbReference>
<dbReference type="AlphaFoldDB" id="A0A9C7G7B5"/>